<name>A0ABU7EQ91_9TELE</name>
<reference evidence="2 3" key="1">
    <citation type="submission" date="2021-06" db="EMBL/GenBank/DDBJ databases">
        <authorList>
            <person name="Palmer J.M."/>
        </authorList>
    </citation>
    <scope>NUCLEOTIDE SEQUENCE [LARGE SCALE GENOMIC DNA]</scope>
    <source>
        <strain evidence="2 3">CL_MEX2019</strain>
        <tissue evidence="2">Muscle</tissue>
    </source>
</reference>
<dbReference type="EMBL" id="JAHUTJ010060015">
    <property type="protein sequence ID" value="MED6288204.1"/>
    <property type="molecule type" value="Genomic_DNA"/>
</dbReference>
<feature type="compositionally biased region" description="Polar residues" evidence="1">
    <location>
        <begin position="63"/>
        <end position="72"/>
    </location>
</feature>
<evidence type="ECO:0000313" key="2">
    <source>
        <dbReference type="EMBL" id="MED6288204.1"/>
    </source>
</evidence>
<gene>
    <name evidence="2" type="ORF">CHARACLAT_024175</name>
</gene>
<feature type="region of interest" description="Disordered" evidence="1">
    <location>
        <begin position="44"/>
        <end position="72"/>
    </location>
</feature>
<comment type="caution">
    <text evidence="2">The sequence shown here is derived from an EMBL/GenBank/DDBJ whole genome shotgun (WGS) entry which is preliminary data.</text>
</comment>
<sequence>MLKRALETIPRRSSRECPFHFCLQPSRSRTTSWEHLTFAHLPVHPPTPHAHASLSHHGKDLSPPTSLHQLST</sequence>
<dbReference type="Proteomes" id="UP001352852">
    <property type="component" value="Unassembled WGS sequence"/>
</dbReference>
<proteinExistence type="predicted"/>
<evidence type="ECO:0000313" key="3">
    <source>
        <dbReference type="Proteomes" id="UP001352852"/>
    </source>
</evidence>
<protein>
    <submittedName>
        <fullName evidence="2">Uncharacterized protein</fullName>
    </submittedName>
</protein>
<keyword evidence="3" id="KW-1185">Reference proteome</keyword>
<evidence type="ECO:0000256" key="1">
    <source>
        <dbReference type="SAM" id="MobiDB-lite"/>
    </source>
</evidence>
<accession>A0ABU7EQ91</accession>
<organism evidence="2 3">
    <name type="scientific">Characodon lateralis</name>
    <dbReference type="NCBI Taxonomy" id="208331"/>
    <lineage>
        <taxon>Eukaryota</taxon>
        <taxon>Metazoa</taxon>
        <taxon>Chordata</taxon>
        <taxon>Craniata</taxon>
        <taxon>Vertebrata</taxon>
        <taxon>Euteleostomi</taxon>
        <taxon>Actinopterygii</taxon>
        <taxon>Neopterygii</taxon>
        <taxon>Teleostei</taxon>
        <taxon>Neoteleostei</taxon>
        <taxon>Acanthomorphata</taxon>
        <taxon>Ovalentaria</taxon>
        <taxon>Atherinomorphae</taxon>
        <taxon>Cyprinodontiformes</taxon>
        <taxon>Goodeidae</taxon>
        <taxon>Characodon</taxon>
    </lineage>
</organism>